<name>A0ABR9VMR1_9SYNC</name>
<organism evidence="2 3">
    <name type="scientific">Synechocystis salina LEGE 00031</name>
    <dbReference type="NCBI Taxonomy" id="1828736"/>
    <lineage>
        <taxon>Bacteria</taxon>
        <taxon>Bacillati</taxon>
        <taxon>Cyanobacteriota</taxon>
        <taxon>Cyanophyceae</taxon>
        <taxon>Synechococcales</taxon>
        <taxon>Merismopediaceae</taxon>
        <taxon>Synechocystis</taxon>
    </lineage>
</organism>
<reference evidence="2 3" key="1">
    <citation type="submission" date="2020-10" db="EMBL/GenBank/DDBJ databases">
        <authorList>
            <person name="Castelo-Branco R."/>
            <person name="Eusebio N."/>
            <person name="Adriana R."/>
            <person name="Vieira A."/>
            <person name="Brugerolle De Fraissinette N."/>
            <person name="Rezende De Castro R."/>
            <person name="Schneider M.P."/>
            <person name="Vasconcelos V."/>
            <person name="Leao P.N."/>
        </authorList>
    </citation>
    <scope>NUCLEOTIDE SEQUENCE [LARGE SCALE GENOMIC DNA]</scope>
    <source>
        <strain evidence="2 3">LEGE 00031</strain>
    </source>
</reference>
<sequence length="61" mass="6341">MTNLPIATQVIILGTAHCLLGLTATAIAYGKGRNFPRWLAIGLIGGTPALVAAILLKKVSR</sequence>
<protein>
    <recommendedName>
        <fullName evidence="4">Antitermination protein NusB</fullName>
    </recommendedName>
</protein>
<comment type="caution">
    <text evidence="2">The sequence shown here is derived from an EMBL/GenBank/DDBJ whole genome shotgun (WGS) entry which is preliminary data.</text>
</comment>
<gene>
    <name evidence="2" type="ORF">IQ217_01940</name>
</gene>
<keyword evidence="1" id="KW-0472">Membrane</keyword>
<keyword evidence="1" id="KW-0812">Transmembrane</keyword>
<dbReference type="Proteomes" id="UP000658720">
    <property type="component" value="Unassembled WGS sequence"/>
</dbReference>
<evidence type="ECO:0008006" key="4">
    <source>
        <dbReference type="Google" id="ProtNLM"/>
    </source>
</evidence>
<proteinExistence type="predicted"/>
<evidence type="ECO:0000256" key="1">
    <source>
        <dbReference type="SAM" id="Phobius"/>
    </source>
</evidence>
<evidence type="ECO:0000313" key="2">
    <source>
        <dbReference type="EMBL" id="MBE9252630.1"/>
    </source>
</evidence>
<keyword evidence="3" id="KW-1185">Reference proteome</keyword>
<evidence type="ECO:0000313" key="3">
    <source>
        <dbReference type="Proteomes" id="UP000658720"/>
    </source>
</evidence>
<keyword evidence="1" id="KW-1133">Transmembrane helix</keyword>
<feature type="transmembrane region" description="Helical" evidence="1">
    <location>
        <begin position="38"/>
        <end position="56"/>
    </location>
</feature>
<dbReference type="EMBL" id="JADEVV010000004">
    <property type="protein sequence ID" value="MBE9252630.1"/>
    <property type="molecule type" value="Genomic_DNA"/>
</dbReference>
<accession>A0ABR9VMR1</accession>